<keyword evidence="4 7" id="KW-0067">ATP-binding</keyword>
<dbReference type="SUPFAM" id="SSF52540">
    <property type="entry name" value="P-loop containing nucleoside triphosphate hydrolases"/>
    <property type="match status" value="1"/>
</dbReference>
<dbReference type="PROSITE" id="PS51192">
    <property type="entry name" value="HELICASE_ATP_BIND_1"/>
    <property type="match status" value="1"/>
</dbReference>
<name>A0ABS7CTZ8_9BACT</name>
<evidence type="ECO:0000256" key="5">
    <source>
        <dbReference type="ARBA" id="ARBA00038437"/>
    </source>
</evidence>
<keyword evidence="12" id="KW-1185">Reference proteome</keyword>
<proteinExistence type="inferred from homology"/>
<evidence type="ECO:0000256" key="1">
    <source>
        <dbReference type="ARBA" id="ARBA00022741"/>
    </source>
</evidence>
<comment type="similarity">
    <text evidence="5 7">Belongs to the DEAD box helicase family.</text>
</comment>
<reference evidence="11 12" key="1">
    <citation type="journal article" date="2016" name="Int. J. Syst. Evol. Microbiol.">
        <title>Pontibacter aydingkolensis sp. nov., isolated from soil of a salt lake.</title>
        <authorList>
            <person name="Osman G."/>
            <person name="Zhang T."/>
            <person name="Lou K."/>
            <person name="Gao Y."/>
            <person name="Chang W."/>
            <person name="Lin Q."/>
            <person name="Yang H.M."/>
            <person name="Huo X.D."/>
            <person name="Wang N."/>
        </authorList>
    </citation>
    <scope>NUCLEOTIDE SEQUENCE [LARGE SCALE GENOMIC DNA]</scope>
    <source>
        <strain evidence="11 12">KACC 19255</strain>
    </source>
</reference>
<dbReference type="NCBIfam" id="NF008744">
    <property type="entry name" value="PRK11776.1"/>
    <property type="match status" value="1"/>
</dbReference>
<evidence type="ECO:0000256" key="3">
    <source>
        <dbReference type="ARBA" id="ARBA00022806"/>
    </source>
</evidence>
<comment type="caution">
    <text evidence="11">The sequence shown here is derived from an EMBL/GenBank/DDBJ whole genome shotgun (WGS) entry which is preliminary data.</text>
</comment>
<dbReference type="Gene3D" id="3.30.70.330">
    <property type="match status" value="1"/>
</dbReference>
<feature type="domain" description="DEAD-box RNA helicase Q" evidence="10">
    <location>
        <begin position="2"/>
        <end position="30"/>
    </location>
</feature>
<dbReference type="SMART" id="SM00490">
    <property type="entry name" value="HELICc"/>
    <property type="match status" value="1"/>
</dbReference>
<evidence type="ECO:0000256" key="6">
    <source>
        <dbReference type="PROSITE-ProRule" id="PRU00552"/>
    </source>
</evidence>
<dbReference type="Pfam" id="PF00270">
    <property type="entry name" value="DEAD"/>
    <property type="match status" value="1"/>
</dbReference>
<dbReference type="InterPro" id="IPR014014">
    <property type="entry name" value="RNA_helicase_DEAD_Q_motif"/>
</dbReference>
<dbReference type="CDD" id="cd00268">
    <property type="entry name" value="DEADc"/>
    <property type="match status" value="1"/>
</dbReference>
<dbReference type="PROSITE" id="PS51194">
    <property type="entry name" value="HELICASE_CTER"/>
    <property type="match status" value="1"/>
</dbReference>
<evidence type="ECO:0000313" key="11">
    <source>
        <dbReference type="EMBL" id="MBW7467302.1"/>
    </source>
</evidence>
<evidence type="ECO:0000259" key="8">
    <source>
        <dbReference type="PROSITE" id="PS51192"/>
    </source>
</evidence>
<evidence type="ECO:0000259" key="10">
    <source>
        <dbReference type="PROSITE" id="PS51195"/>
    </source>
</evidence>
<feature type="short sequence motif" description="Q motif" evidence="6">
    <location>
        <begin position="2"/>
        <end position="30"/>
    </location>
</feature>
<keyword evidence="1 7" id="KW-0547">Nucleotide-binding</keyword>
<protein>
    <submittedName>
        <fullName evidence="11">ATP-dependent RNA helicase DbpA</fullName>
        <ecNumber evidence="11">3.6.4.13</ecNumber>
    </submittedName>
</protein>
<dbReference type="GO" id="GO:0016787">
    <property type="term" value="F:hydrolase activity"/>
    <property type="evidence" value="ECO:0007669"/>
    <property type="project" value="UniProtKB-KW"/>
</dbReference>
<dbReference type="PANTHER" id="PTHR47959:SF1">
    <property type="entry name" value="ATP-DEPENDENT RNA HELICASE DBPA"/>
    <property type="match status" value="1"/>
</dbReference>
<dbReference type="InterPro" id="IPR011545">
    <property type="entry name" value="DEAD/DEAH_box_helicase_dom"/>
</dbReference>
<feature type="domain" description="Helicase ATP-binding" evidence="8">
    <location>
        <begin position="33"/>
        <end position="204"/>
    </location>
</feature>
<dbReference type="EC" id="3.6.4.13" evidence="11"/>
<evidence type="ECO:0000313" key="12">
    <source>
        <dbReference type="Proteomes" id="UP000813018"/>
    </source>
</evidence>
<evidence type="ECO:0000256" key="4">
    <source>
        <dbReference type="ARBA" id="ARBA00022840"/>
    </source>
</evidence>
<feature type="domain" description="Helicase C-terminal" evidence="9">
    <location>
        <begin position="233"/>
        <end position="375"/>
    </location>
</feature>
<dbReference type="CDD" id="cd18787">
    <property type="entry name" value="SF2_C_DEAD"/>
    <property type="match status" value="1"/>
</dbReference>
<sequence>MATFNDLNLHPALLQSLQDLNYTIPTPIQESAIPLLLHGQDVAGQAETGSGKTGAFGLPLLQSINPDLQQVQAIVVVPTRELAVQVRQELKQFGKMIKNLKVSAFYGGHSFSQERASLSHPPQLLVGTPGRLTDHLNRRTLDLSHVTQVVLDEADKLLEMGFEEELDQILSNLPHKRQTILFSATMPDDVKELIANSLKNPQFVKASANAIPDQVKLVGIKVDHEKRKETVGQLLQSINPVGTVVFTNTRIAADELAAQLQEQGFAARALHGGMEQKDRDKAMTLFRNGTTQVLVATDIAARGLDIDKLQNIIHYELPIDAAAYLHRSGRTGRAGKSGTVYTLATPRDEKQLRDWEQVRMDEWLSADKLTAKAAENKTPAVAAFATLYISGGRKDKISPRDIVGALIAEAGLKAEQIGKIEVQDRMSFVAVPEAQSKSIAAKLSEGRIKGRKYKIQLVKD</sequence>
<dbReference type="EMBL" id="JAHYXK010000006">
    <property type="protein sequence ID" value="MBW7467302.1"/>
    <property type="molecule type" value="Genomic_DNA"/>
</dbReference>
<dbReference type="InterPro" id="IPR044742">
    <property type="entry name" value="DEAD/DEAH_RhlB"/>
</dbReference>
<evidence type="ECO:0000256" key="2">
    <source>
        <dbReference type="ARBA" id="ARBA00022801"/>
    </source>
</evidence>
<dbReference type="InterPro" id="IPR001650">
    <property type="entry name" value="Helicase_C-like"/>
</dbReference>
<evidence type="ECO:0000259" key="9">
    <source>
        <dbReference type="PROSITE" id="PS51194"/>
    </source>
</evidence>
<dbReference type="Pfam" id="PF03880">
    <property type="entry name" value="DbpA"/>
    <property type="match status" value="1"/>
</dbReference>
<keyword evidence="3 7" id="KW-0347">Helicase</keyword>
<dbReference type="PROSITE" id="PS00039">
    <property type="entry name" value="DEAD_ATP_HELICASE"/>
    <property type="match status" value="1"/>
</dbReference>
<dbReference type="PANTHER" id="PTHR47959">
    <property type="entry name" value="ATP-DEPENDENT RNA HELICASE RHLE-RELATED"/>
    <property type="match status" value="1"/>
</dbReference>
<gene>
    <name evidence="11" type="primary">dbpA</name>
    <name evidence="11" type="ORF">K0O23_09490</name>
</gene>
<accession>A0ABS7CTZ8</accession>
<dbReference type="GO" id="GO:0003724">
    <property type="term" value="F:RNA helicase activity"/>
    <property type="evidence" value="ECO:0007669"/>
    <property type="project" value="UniProtKB-EC"/>
</dbReference>
<keyword evidence="2 7" id="KW-0378">Hydrolase</keyword>
<evidence type="ECO:0000256" key="7">
    <source>
        <dbReference type="RuleBase" id="RU000492"/>
    </source>
</evidence>
<dbReference type="Gene3D" id="3.40.50.300">
    <property type="entry name" value="P-loop containing nucleotide triphosphate hydrolases"/>
    <property type="match status" value="2"/>
</dbReference>
<dbReference type="InterPro" id="IPR012677">
    <property type="entry name" value="Nucleotide-bd_a/b_plait_sf"/>
</dbReference>
<dbReference type="InterPro" id="IPR000629">
    <property type="entry name" value="RNA-helicase_DEAD-box_CS"/>
</dbReference>
<dbReference type="InterPro" id="IPR027417">
    <property type="entry name" value="P-loop_NTPase"/>
</dbReference>
<dbReference type="InterPro" id="IPR050079">
    <property type="entry name" value="DEAD_box_RNA_helicase"/>
</dbReference>
<organism evidence="11 12">
    <name type="scientific">Pontibacter aydingkolensis</name>
    <dbReference type="NCBI Taxonomy" id="1911536"/>
    <lineage>
        <taxon>Bacteria</taxon>
        <taxon>Pseudomonadati</taxon>
        <taxon>Bacteroidota</taxon>
        <taxon>Cytophagia</taxon>
        <taxon>Cytophagales</taxon>
        <taxon>Hymenobacteraceae</taxon>
        <taxon>Pontibacter</taxon>
    </lineage>
</organism>
<dbReference type="Pfam" id="PF00271">
    <property type="entry name" value="Helicase_C"/>
    <property type="match status" value="1"/>
</dbReference>
<dbReference type="Proteomes" id="UP000813018">
    <property type="component" value="Unassembled WGS sequence"/>
</dbReference>
<dbReference type="PROSITE" id="PS51195">
    <property type="entry name" value="Q_MOTIF"/>
    <property type="match status" value="1"/>
</dbReference>
<dbReference type="InterPro" id="IPR014001">
    <property type="entry name" value="Helicase_ATP-bd"/>
</dbReference>
<dbReference type="InterPro" id="IPR005580">
    <property type="entry name" value="DbpA/CsdA_RNA-bd_dom"/>
</dbReference>
<dbReference type="SMART" id="SM00487">
    <property type="entry name" value="DEXDc"/>
    <property type="match status" value="1"/>
</dbReference>